<evidence type="ECO:0000313" key="6">
    <source>
        <dbReference type="Proteomes" id="UP000031192"/>
    </source>
</evidence>
<feature type="region of interest" description="Disordered" evidence="3">
    <location>
        <begin position="216"/>
        <end position="239"/>
    </location>
</feature>
<name>A0A0B4GI78_METGA</name>
<dbReference type="SMART" id="SM00906">
    <property type="entry name" value="Fungal_trans"/>
    <property type="match status" value="1"/>
</dbReference>
<dbReference type="InterPro" id="IPR050613">
    <property type="entry name" value="Sec_Metabolite_Reg"/>
</dbReference>
<dbReference type="InterPro" id="IPR007219">
    <property type="entry name" value="XnlR_reg_dom"/>
</dbReference>
<sequence length="778" mass="86932">MSSLINRISIVRLQLHQPYVWLTRIISRKAPKQTQENIFYHLGLKPESSATWSHHNRRSRVDDGISHSYPAIYAEVESKKIHSESDPQCTVLTDRQRCDRQRPCDACASRGLSASCHYPDTTVRASSKDPKAPSTFQGRLNHLEGLVVQLMNKSAAEPRLCAKCSDTLPTTSDTATPPLAPDHSTAGKLHVDDSKTAYVGGSHWTAVLESISELKTLSEEEPDDSDRPSPEQQTGYGLEDSILIPGTTRERPRLLYGWHKPASVADILAAMPEKSVVDRLVSSYFSNPPIPHVLLHPGSFSRQYERFWADPFNTPLMWIALLYGIMCLATQAETFQSLVRENSLTPQTPVPSMPPSRPKYLDQVEQSLIAGNYSNGGPFALEALLHYTIVEQTRYPDADVGTWLLTGVIVRLGFRMGYHRDPSHFPGITPFQGEMRRRIWVVMHALDVMTSLLLGLPRVIKDGQWDTMPPRNIHDSELDEGAARLPPSRPESEATPVLHLLAKHRMLVVIGAIADTSMSVAADRCDVSALETEKRMMARLREAYDSIPVNAKFDAVCTILSSRPSDMLNRLSITMLLQKGLIVLNWRHVMPTGSVTSPDDPVGRSGGRFKSDTEGYQICIQAALEILTVQETIDRETRPGGLLFPLTLLLYSVVKHEFLMATTVLITHMYRAAVGRPDSQQDSKERMLSQQVEVALRKSHEIWIRHSARSREAQRVANLLSVLFRRLQDADIQGLCKTRALDQTPGVQSDDQGLALFGEFGLLHHLEDLSVFFDLAVT</sequence>
<dbReference type="AlphaFoldDB" id="A0A0B4GI78"/>
<gene>
    <name evidence="5" type="ORF">MGU_06242</name>
</gene>
<proteinExistence type="predicted"/>
<reference evidence="5 6" key="1">
    <citation type="journal article" date="2014" name="Proc. Natl. Acad. Sci. U.S.A.">
        <title>Trajectory and genomic determinants of fungal-pathogen speciation and host adaptation.</title>
        <authorList>
            <person name="Hu X."/>
            <person name="Xiao G."/>
            <person name="Zheng P."/>
            <person name="Shang Y."/>
            <person name="Su Y."/>
            <person name="Zhang X."/>
            <person name="Liu X."/>
            <person name="Zhan S."/>
            <person name="St Leger R.J."/>
            <person name="Wang C."/>
        </authorList>
    </citation>
    <scope>NUCLEOTIDE SEQUENCE [LARGE SCALE GENOMIC DNA]</scope>
    <source>
        <strain evidence="5 6">ARSEF 977</strain>
    </source>
</reference>
<comment type="subcellular location">
    <subcellularLocation>
        <location evidence="1">Nucleus</location>
    </subcellularLocation>
</comment>
<dbReference type="HOGENOM" id="CLU_007426_5_1_1"/>
<dbReference type="PANTHER" id="PTHR31001">
    <property type="entry name" value="UNCHARACTERIZED TRANSCRIPTIONAL REGULATORY PROTEIN"/>
    <property type="match status" value="1"/>
</dbReference>
<evidence type="ECO:0000256" key="2">
    <source>
        <dbReference type="ARBA" id="ARBA00023242"/>
    </source>
</evidence>
<dbReference type="EMBL" id="AZNH01000020">
    <property type="protein sequence ID" value="KID86770.1"/>
    <property type="molecule type" value="Genomic_DNA"/>
</dbReference>
<feature type="region of interest" description="Disordered" evidence="3">
    <location>
        <begin position="470"/>
        <end position="491"/>
    </location>
</feature>
<feature type="domain" description="Xylanolytic transcriptional activator regulatory" evidence="4">
    <location>
        <begin position="402"/>
        <end position="476"/>
    </location>
</feature>
<accession>A0A0B4GI78</accession>
<dbReference type="Pfam" id="PF04082">
    <property type="entry name" value="Fungal_trans"/>
    <property type="match status" value="1"/>
</dbReference>
<dbReference type="PANTHER" id="PTHR31001:SF74">
    <property type="entry name" value="ZN(II)2CYS6 TRANSCRIPTION FACTOR (EUROFUNG)"/>
    <property type="match status" value="1"/>
</dbReference>
<evidence type="ECO:0000259" key="4">
    <source>
        <dbReference type="SMART" id="SM00906"/>
    </source>
</evidence>
<dbReference type="CDD" id="cd12148">
    <property type="entry name" value="fungal_TF_MHR"/>
    <property type="match status" value="1"/>
</dbReference>
<dbReference type="GO" id="GO:0008270">
    <property type="term" value="F:zinc ion binding"/>
    <property type="evidence" value="ECO:0007669"/>
    <property type="project" value="InterPro"/>
</dbReference>
<comment type="caution">
    <text evidence="5">The sequence shown here is derived from an EMBL/GenBank/DDBJ whole genome shotgun (WGS) entry which is preliminary data.</text>
</comment>
<keyword evidence="2" id="KW-0539">Nucleus</keyword>
<evidence type="ECO:0000256" key="1">
    <source>
        <dbReference type="ARBA" id="ARBA00004123"/>
    </source>
</evidence>
<dbReference type="Proteomes" id="UP000031192">
    <property type="component" value="Unassembled WGS sequence"/>
</dbReference>
<evidence type="ECO:0000256" key="3">
    <source>
        <dbReference type="SAM" id="MobiDB-lite"/>
    </source>
</evidence>
<dbReference type="GO" id="GO:0005634">
    <property type="term" value="C:nucleus"/>
    <property type="evidence" value="ECO:0007669"/>
    <property type="project" value="UniProtKB-SubCell"/>
</dbReference>
<dbReference type="GO" id="GO:0003677">
    <property type="term" value="F:DNA binding"/>
    <property type="evidence" value="ECO:0007669"/>
    <property type="project" value="InterPro"/>
</dbReference>
<dbReference type="OrthoDB" id="4935007at2759"/>
<keyword evidence="6" id="KW-1185">Reference proteome</keyword>
<protein>
    <submittedName>
        <fullName evidence="5">Transcription factor, fungi</fullName>
    </submittedName>
</protein>
<dbReference type="GO" id="GO:0006351">
    <property type="term" value="P:DNA-templated transcription"/>
    <property type="evidence" value="ECO:0007669"/>
    <property type="project" value="InterPro"/>
</dbReference>
<organism evidence="5 6">
    <name type="scientific">Metarhizium guizhouense (strain ARSEF 977)</name>
    <dbReference type="NCBI Taxonomy" id="1276136"/>
    <lineage>
        <taxon>Eukaryota</taxon>
        <taxon>Fungi</taxon>
        <taxon>Dikarya</taxon>
        <taxon>Ascomycota</taxon>
        <taxon>Pezizomycotina</taxon>
        <taxon>Sordariomycetes</taxon>
        <taxon>Hypocreomycetidae</taxon>
        <taxon>Hypocreales</taxon>
        <taxon>Clavicipitaceae</taxon>
        <taxon>Metarhizium</taxon>
    </lineage>
</organism>
<evidence type="ECO:0000313" key="5">
    <source>
        <dbReference type="EMBL" id="KID86770.1"/>
    </source>
</evidence>